<dbReference type="EMBL" id="JAUSTY010000015">
    <property type="protein sequence ID" value="MDQ0167411.1"/>
    <property type="molecule type" value="Genomic_DNA"/>
</dbReference>
<keyword evidence="1" id="KW-0560">Oxidoreductase</keyword>
<feature type="domain" description="GFO/IDH/MocA-like oxidoreductase" evidence="3">
    <location>
        <begin position="136"/>
        <end position="252"/>
    </location>
</feature>
<dbReference type="SUPFAM" id="SSF55347">
    <property type="entry name" value="Glyceraldehyde-3-phosphate dehydrogenase-like, C-terminal domain"/>
    <property type="match status" value="1"/>
</dbReference>
<organism evidence="4 5">
    <name type="scientific">Caldalkalibacillus horti</name>
    <dbReference type="NCBI Taxonomy" id="77523"/>
    <lineage>
        <taxon>Bacteria</taxon>
        <taxon>Bacillati</taxon>
        <taxon>Bacillota</taxon>
        <taxon>Bacilli</taxon>
        <taxon>Bacillales</taxon>
        <taxon>Bacillaceae</taxon>
        <taxon>Caldalkalibacillus</taxon>
    </lineage>
</organism>
<dbReference type="Proteomes" id="UP001235840">
    <property type="component" value="Unassembled WGS sequence"/>
</dbReference>
<dbReference type="PANTHER" id="PTHR43818">
    <property type="entry name" value="BCDNA.GH03377"/>
    <property type="match status" value="1"/>
</dbReference>
<name>A0ABT9W2F2_9BACI</name>
<evidence type="ECO:0000256" key="1">
    <source>
        <dbReference type="ARBA" id="ARBA00023002"/>
    </source>
</evidence>
<dbReference type="Gene3D" id="3.40.50.720">
    <property type="entry name" value="NAD(P)-binding Rossmann-like Domain"/>
    <property type="match status" value="1"/>
</dbReference>
<sequence length="327" mass="36944">MTAIVKMGVIGLGAIGDRILKSIQAEDGIQITAVCDVNEQLVKSMTEEYKVKGYLDYREMLEQAALDIVYVAVPPKYHEKIVLDVIEANKHVLCEKPLANSVDEGKRMLAAAEQKGLVHAMHFPLNYQAPLNEFERRIKEGYIGELRRIRLVMHFPHWPRLWQQNDWVGGKEQGGYVLEVGVHWIQALQRIFGSVAQVKSQLQFPNDPQRCENSIVAELSLTDGTPVMIDGLSDISGDELIEFAAYGSEGTIMLRNWRSLWLGKNGQPLEEVTVDSESATRMMKEIAKAVNRVPANIYDFRAGLHAQYVLDALRHPPHSNWQQLDTE</sequence>
<protein>
    <submittedName>
        <fullName evidence="4">Dehydrogenase</fullName>
    </submittedName>
</protein>
<proteinExistence type="predicted"/>
<gene>
    <name evidence="4" type="ORF">J2S11_003336</name>
</gene>
<evidence type="ECO:0000313" key="5">
    <source>
        <dbReference type="Proteomes" id="UP001235840"/>
    </source>
</evidence>
<comment type="caution">
    <text evidence="4">The sequence shown here is derived from an EMBL/GenBank/DDBJ whole genome shotgun (WGS) entry which is preliminary data.</text>
</comment>
<evidence type="ECO:0000313" key="4">
    <source>
        <dbReference type="EMBL" id="MDQ0167411.1"/>
    </source>
</evidence>
<dbReference type="InterPro" id="IPR036291">
    <property type="entry name" value="NAD(P)-bd_dom_sf"/>
</dbReference>
<feature type="domain" description="Gfo/Idh/MocA-like oxidoreductase N-terminal" evidence="2">
    <location>
        <begin position="6"/>
        <end position="119"/>
    </location>
</feature>
<dbReference type="Pfam" id="PF01408">
    <property type="entry name" value="GFO_IDH_MocA"/>
    <property type="match status" value="1"/>
</dbReference>
<dbReference type="InterPro" id="IPR050463">
    <property type="entry name" value="Gfo/Idh/MocA_oxidrdct_glycsds"/>
</dbReference>
<dbReference type="InterPro" id="IPR000683">
    <property type="entry name" value="Gfo/Idh/MocA-like_OxRdtase_N"/>
</dbReference>
<dbReference type="RefSeq" id="WP_307396304.1">
    <property type="nucleotide sequence ID" value="NZ_BAAADK010000002.1"/>
</dbReference>
<keyword evidence="5" id="KW-1185">Reference proteome</keyword>
<dbReference type="Pfam" id="PF22725">
    <property type="entry name" value="GFO_IDH_MocA_C3"/>
    <property type="match status" value="1"/>
</dbReference>
<reference evidence="4 5" key="1">
    <citation type="submission" date="2023-07" db="EMBL/GenBank/DDBJ databases">
        <title>Genomic Encyclopedia of Type Strains, Phase IV (KMG-IV): sequencing the most valuable type-strain genomes for metagenomic binning, comparative biology and taxonomic classification.</title>
        <authorList>
            <person name="Goeker M."/>
        </authorList>
    </citation>
    <scope>NUCLEOTIDE SEQUENCE [LARGE SCALE GENOMIC DNA]</scope>
    <source>
        <strain evidence="4 5">DSM 12751</strain>
    </source>
</reference>
<accession>A0ABT9W2F2</accession>
<dbReference type="PANTHER" id="PTHR43818:SF11">
    <property type="entry name" value="BCDNA.GH03377"/>
    <property type="match status" value="1"/>
</dbReference>
<dbReference type="Gene3D" id="3.30.360.10">
    <property type="entry name" value="Dihydrodipicolinate Reductase, domain 2"/>
    <property type="match status" value="1"/>
</dbReference>
<evidence type="ECO:0000259" key="3">
    <source>
        <dbReference type="Pfam" id="PF22725"/>
    </source>
</evidence>
<evidence type="ECO:0000259" key="2">
    <source>
        <dbReference type="Pfam" id="PF01408"/>
    </source>
</evidence>
<dbReference type="SUPFAM" id="SSF51735">
    <property type="entry name" value="NAD(P)-binding Rossmann-fold domains"/>
    <property type="match status" value="1"/>
</dbReference>
<dbReference type="InterPro" id="IPR055170">
    <property type="entry name" value="GFO_IDH_MocA-like_dom"/>
</dbReference>